<gene>
    <name evidence="2" type="ORF">GNZ18_05440</name>
</gene>
<dbReference type="GO" id="GO:0016740">
    <property type="term" value="F:transferase activity"/>
    <property type="evidence" value="ECO:0007669"/>
    <property type="project" value="UniProtKB-KW"/>
</dbReference>
<dbReference type="Proteomes" id="UP000432015">
    <property type="component" value="Unassembled WGS sequence"/>
</dbReference>
<evidence type="ECO:0000259" key="1">
    <source>
        <dbReference type="Pfam" id="PF01636"/>
    </source>
</evidence>
<proteinExistence type="predicted"/>
<organism evidence="2 3">
    <name type="scientific">Actinomadura litoris</name>
    <dbReference type="NCBI Taxonomy" id="2678616"/>
    <lineage>
        <taxon>Bacteria</taxon>
        <taxon>Bacillati</taxon>
        <taxon>Actinomycetota</taxon>
        <taxon>Actinomycetes</taxon>
        <taxon>Streptosporangiales</taxon>
        <taxon>Thermomonosporaceae</taxon>
        <taxon>Actinomadura</taxon>
    </lineage>
</organism>
<comment type="caution">
    <text evidence="2">The sequence shown here is derived from an EMBL/GenBank/DDBJ whole genome shotgun (WGS) entry which is preliminary data.</text>
</comment>
<accession>A0A7K1KV36</accession>
<evidence type="ECO:0000313" key="3">
    <source>
        <dbReference type="Proteomes" id="UP000432015"/>
    </source>
</evidence>
<sequence>MDGWDIRAHEVAYAPVGFGDHHWVATGAGGRRWFVTLADLALKGHTDTGSALQALRAAMDTAAALRHLEFVVAPLKTTEGETVRPFGTRYALSVFPYLDGTPGDYDRPRTPAERDTVLGLLAELHRQPPPAMAPVLDTGLALRGVLDRALDGALPWADGPFAGPARALIADHAPALRRCLAEFDRLAADLAERGGPPVLTHGEPHPGNLLGLDGRLLLIDWDTTGVAPPERDLWSVAETPADLARYAEAAGRAPDPSALALYRMRWDLDEVSIYVDWFRTPHTRSSDTQEAWDGLLESVANLVNASR</sequence>
<reference evidence="2 3" key="1">
    <citation type="submission" date="2019-11" db="EMBL/GenBank/DDBJ databases">
        <authorList>
            <person name="Cao P."/>
        </authorList>
    </citation>
    <scope>NUCLEOTIDE SEQUENCE [LARGE SCALE GENOMIC DNA]</scope>
    <source>
        <strain evidence="2 3">NEAU-AAG5</strain>
    </source>
</reference>
<keyword evidence="3" id="KW-1185">Reference proteome</keyword>
<dbReference type="InterPro" id="IPR011009">
    <property type="entry name" value="Kinase-like_dom_sf"/>
</dbReference>
<evidence type="ECO:0000313" key="2">
    <source>
        <dbReference type="EMBL" id="MUN36042.1"/>
    </source>
</evidence>
<dbReference type="Pfam" id="PF01636">
    <property type="entry name" value="APH"/>
    <property type="match status" value="1"/>
</dbReference>
<protein>
    <submittedName>
        <fullName evidence="2">Phosphotransferase</fullName>
    </submittedName>
</protein>
<dbReference type="SUPFAM" id="SSF56112">
    <property type="entry name" value="Protein kinase-like (PK-like)"/>
    <property type="match status" value="1"/>
</dbReference>
<dbReference type="AlphaFoldDB" id="A0A7K1KV36"/>
<feature type="domain" description="Aminoglycoside phosphotransferase" evidence="1">
    <location>
        <begin position="26"/>
        <end position="260"/>
    </location>
</feature>
<name>A0A7K1KV36_9ACTN</name>
<dbReference type="Gene3D" id="1.10.510.10">
    <property type="entry name" value="Transferase(Phosphotransferase) domain 1"/>
    <property type="match status" value="1"/>
</dbReference>
<dbReference type="InterPro" id="IPR002575">
    <property type="entry name" value="Aminoglycoside_PTrfase"/>
</dbReference>
<dbReference type="EMBL" id="WOFH01000002">
    <property type="protein sequence ID" value="MUN36042.1"/>
    <property type="molecule type" value="Genomic_DNA"/>
</dbReference>
<keyword evidence="2" id="KW-0808">Transferase</keyword>